<keyword evidence="2" id="KW-1185">Reference proteome</keyword>
<comment type="caution">
    <text evidence="1">The sequence shown here is derived from an EMBL/GenBank/DDBJ whole genome shotgun (WGS) entry which is preliminary data.</text>
</comment>
<evidence type="ECO:0000313" key="1">
    <source>
        <dbReference type="EMBL" id="KRZ46496.1"/>
    </source>
</evidence>
<protein>
    <submittedName>
        <fullName evidence="1">Uncharacterized protein</fullName>
    </submittedName>
</protein>
<dbReference type="Proteomes" id="UP000054721">
    <property type="component" value="Unassembled WGS sequence"/>
</dbReference>
<name>A0A0V1KH20_9BILA</name>
<organism evidence="1 2">
    <name type="scientific">Trichinella nativa</name>
    <dbReference type="NCBI Taxonomy" id="6335"/>
    <lineage>
        <taxon>Eukaryota</taxon>
        <taxon>Metazoa</taxon>
        <taxon>Ecdysozoa</taxon>
        <taxon>Nematoda</taxon>
        <taxon>Enoplea</taxon>
        <taxon>Dorylaimia</taxon>
        <taxon>Trichinellida</taxon>
        <taxon>Trichinellidae</taxon>
        <taxon>Trichinella</taxon>
    </lineage>
</organism>
<proteinExistence type="predicted"/>
<accession>A0A0V1KH20</accession>
<evidence type="ECO:0000313" key="2">
    <source>
        <dbReference type="Proteomes" id="UP000054721"/>
    </source>
</evidence>
<dbReference type="AlphaFoldDB" id="A0A0V1KH20"/>
<gene>
    <name evidence="1" type="ORF">T02_8258</name>
</gene>
<sequence>GDHHERDGQLTEALNPTKICDNIRSVPFRSKDWKHLDNCTYQKNWIWNA</sequence>
<reference evidence="1 2" key="1">
    <citation type="submission" date="2015-05" db="EMBL/GenBank/DDBJ databases">
        <title>Evolution of Trichinella species and genotypes.</title>
        <authorList>
            <person name="Korhonen P.K."/>
            <person name="Edoardo P."/>
            <person name="Giuseppe L.R."/>
            <person name="Gasser R.B."/>
        </authorList>
    </citation>
    <scope>NUCLEOTIDE SEQUENCE [LARGE SCALE GENOMIC DNA]</scope>
    <source>
        <strain evidence="1">ISS10</strain>
    </source>
</reference>
<dbReference type="EMBL" id="JYDW01003137">
    <property type="protein sequence ID" value="KRZ46496.1"/>
    <property type="molecule type" value="Genomic_DNA"/>
</dbReference>
<feature type="non-terminal residue" evidence="1">
    <location>
        <position position="1"/>
    </location>
</feature>